<evidence type="ECO:0000256" key="4">
    <source>
        <dbReference type="ARBA" id="ARBA00023212"/>
    </source>
</evidence>
<dbReference type="PANTHER" id="PTHR19302">
    <property type="entry name" value="GAMMA TUBULIN COMPLEX PROTEIN"/>
    <property type="match status" value="1"/>
</dbReference>
<dbReference type="InterPro" id="IPR041470">
    <property type="entry name" value="GCP_N"/>
</dbReference>
<dbReference type="Proteomes" id="UP000650833">
    <property type="component" value="Unassembled WGS sequence"/>
</dbReference>
<dbReference type="FunFam" id="1.20.120.1900:FF:000011">
    <property type="entry name" value="Spindle pole body component"/>
    <property type="match status" value="1"/>
</dbReference>
<feature type="compositionally biased region" description="Polar residues" evidence="6">
    <location>
        <begin position="1"/>
        <end position="14"/>
    </location>
</feature>
<evidence type="ECO:0000256" key="1">
    <source>
        <dbReference type="ARBA" id="ARBA00010337"/>
    </source>
</evidence>
<dbReference type="InterPro" id="IPR040457">
    <property type="entry name" value="GCP_C"/>
</dbReference>
<dbReference type="GO" id="GO:0031122">
    <property type="term" value="P:cytoplasmic microtubule organization"/>
    <property type="evidence" value="ECO:0007669"/>
    <property type="project" value="TreeGrafter"/>
</dbReference>
<name>A0A8H7QWB8_9FUNG</name>
<dbReference type="Gene3D" id="1.20.120.1900">
    <property type="entry name" value="Gamma-tubulin complex, C-terminal domain"/>
    <property type="match status" value="1"/>
</dbReference>
<dbReference type="GO" id="GO:0043015">
    <property type="term" value="F:gamma-tubulin binding"/>
    <property type="evidence" value="ECO:0007669"/>
    <property type="project" value="InterPro"/>
</dbReference>
<proteinExistence type="inferred from homology"/>
<evidence type="ECO:0000256" key="5">
    <source>
        <dbReference type="RuleBase" id="RU363050"/>
    </source>
</evidence>
<sequence>MSRMSRSPTQSPSFRTERPFRTTLNSSSSGVSGQADTINTTTTNPASTSKSVLLSENQLSKISKKLANIRGGSVPSLNTNVIDTEVSFQSSPVSINTPSQRSTVFRQNVVGDFSVQIQEYAVIEDLLYVLIGIDGLYIKCDYPKALLEDDDIMQDDSLHYSQQQKENSWNSMKYTIDPTLDPSLKHLVENILPLATYYVSISAFIDQFSRFEYGTINHALCAGMRVFIKEYLTFIAQLEHGFQTSTSFTLQRLWFHAQELLQSMKILHNLTMTIRSIKSSKNVDEGEDNIEAVIEGLQQEESDGEIQISENQKGGAILNILSERLIGLSGDPKCKKIYTFLLSKASVPYFDILNFWIYHGEIKDSYNEFMVLEKKSVKKENLKEDYNDTYWETRYTIREGSVPVFLEPMKTQILLAGKFLNVVRECGVRIANPQEMQSEILGQNIDQELRLNSPNSLLQENAHNQQPQSSTSNPTFMPTRSEVWAAVDGSRFIKSLDIAYKYANQTLLNLLLKDQQLIERLRSLKHYFFLDQSDFLTSFLDLAKDELKHLSSDISQTRLQSLMDLVLRNPSSVAAYDPFKEDVKVSMSHLRLIDQLLRIISVSGMESASTNPRVSTLNAAGLMSSNSGLERGQSLSSSFMSTLSSTNKEPLSGYEALILDYTVTFPLSLVISRKALTKYQLLFRHILNMKHVEDLLCSAWMDQKNSMWKRKSANPDIEHWKFRIFSLRNRMLTFVQQFAYYVTNEVLEPNWRRLESNLMSITTVDQVLQYHSDFLDTCLKECMLTHSKLLRIFNKLIGSCMTFTTQAEKYTNLLSVLEDGQTVDKFGVPKSGLHDTAIALFDNANRSLSKIEDSFSYHMKLLIDALNFYSAQETVQYLCLVVRLDYNQFYNNALMTRDGPTSRQR</sequence>
<evidence type="ECO:0000259" key="8">
    <source>
        <dbReference type="Pfam" id="PF17681"/>
    </source>
</evidence>
<evidence type="ECO:0000256" key="2">
    <source>
        <dbReference type="ARBA" id="ARBA00022490"/>
    </source>
</evidence>
<evidence type="ECO:0000256" key="6">
    <source>
        <dbReference type="SAM" id="MobiDB-lite"/>
    </source>
</evidence>
<keyword evidence="2 5" id="KW-0963">Cytoplasm</keyword>
<comment type="caution">
    <text evidence="9">The sequence shown here is derived from an EMBL/GenBank/DDBJ whole genome shotgun (WGS) entry which is preliminary data.</text>
</comment>
<keyword evidence="10" id="KW-1185">Reference proteome</keyword>
<dbReference type="GO" id="GO:0000922">
    <property type="term" value="C:spindle pole"/>
    <property type="evidence" value="ECO:0007669"/>
    <property type="project" value="InterPro"/>
</dbReference>
<dbReference type="GO" id="GO:0007020">
    <property type="term" value="P:microtubule nucleation"/>
    <property type="evidence" value="ECO:0007669"/>
    <property type="project" value="InterPro"/>
</dbReference>
<dbReference type="GO" id="GO:0044732">
    <property type="term" value="C:mitotic spindle pole body"/>
    <property type="evidence" value="ECO:0007669"/>
    <property type="project" value="TreeGrafter"/>
</dbReference>
<dbReference type="GO" id="GO:0051225">
    <property type="term" value="P:spindle assembly"/>
    <property type="evidence" value="ECO:0007669"/>
    <property type="project" value="TreeGrafter"/>
</dbReference>
<organism evidence="9 10">
    <name type="scientific">Mucor plumbeus</name>
    <dbReference type="NCBI Taxonomy" id="97098"/>
    <lineage>
        <taxon>Eukaryota</taxon>
        <taxon>Fungi</taxon>
        <taxon>Fungi incertae sedis</taxon>
        <taxon>Mucoromycota</taxon>
        <taxon>Mucoromycotina</taxon>
        <taxon>Mucoromycetes</taxon>
        <taxon>Mucorales</taxon>
        <taxon>Mucorineae</taxon>
        <taxon>Mucoraceae</taxon>
        <taxon>Mucor</taxon>
    </lineage>
</organism>
<keyword evidence="3 5" id="KW-0493">Microtubule</keyword>
<dbReference type="GO" id="GO:0051321">
    <property type="term" value="P:meiotic cell cycle"/>
    <property type="evidence" value="ECO:0007669"/>
    <property type="project" value="TreeGrafter"/>
</dbReference>
<dbReference type="PANTHER" id="PTHR19302:SF13">
    <property type="entry name" value="GAMMA-TUBULIN COMPLEX COMPONENT 2"/>
    <property type="match status" value="1"/>
</dbReference>
<accession>A0A8H7QWB8</accession>
<comment type="subcellular location">
    <subcellularLocation>
        <location evidence="5">Cytoplasm</location>
        <location evidence="5">Cytoskeleton</location>
        <location evidence="5">Microtubule organizing center</location>
    </subcellularLocation>
</comment>
<evidence type="ECO:0000256" key="3">
    <source>
        <dbReference type="ARBA" id="ARBA00022701"/>
    </source>
</evidence>
<evidence type="ECO:0000259" key="7">
    <source>
        <dbReference type="Pfam" id="PF04130"/>
    </source>
</evidence>
<comment type="similarity">
    <text evidence="1 5">Belongs to the TUBGCP family.</text>
</comment>
<dbReference type="OrthoDB" id="2192946at2759"/>
<dbReference type="Pfam" id="PF17681">
    <property type="entry name" value="GCP_N_terminal"/>
    <property type="match status" value="1"/>
</dbReference>
<reference evidence="9" key="1">
    <citation type="submission" date="2020-12" db="EMBL/GenBank/DDBJ databases">
        <title>Metabolic potential, ecology and presence of endohyphal bacteria is reflected in genomic diversity of Mucoromycotina.</title>
        <authorList>
            <person name="Muszewska A."/>
            <person name="Okrasinska A."/>
            <person name="Steczkiewicz K."/>
            <person name="Drgas O."/>
            <person name="Orlowska M."/>
            <person name="Perlinska-Lenart U."/>
            <person name="Aleksandrzak-Piekarczyk T."/>
            <person name="Szatraj K."/>
            <person name="Zielenkiewicz U."/>
            <person name="Pilsyk S."/>
            <person name="Malc E."/>
            <person name="Mieczkowski P."/>
            <person name="Kruszewska J.S."/>
            <person name="Biernat P."/>
            <person name="Pawlowska J."/>
        </authorList>
    </citation>
    <scope>NUCLEOTIDE SEQUENCE</scope>
    <source>
        <strain evidence="9">CBS 226.32</strain>
    </source>
</reference>
<feature type="domain" description="Gamma tubulin complex component C-terminal" evidence="7">
    <location>
        <begin position="517"/>
        <end position="890"/>
    </location>
</feature>
<feature type="region of interest" description="Disordered" evidence="6">
    <location>
        <begin position="1"/>
        <end position="50"/>
    </location>
</feature>
<dbReference type="Pfam" id="PF04130">
    <property type="entry name" value="GCP_C_terminal"/>
    <property type="match status" value="1"/>
</dbReference>
<dbReference type="GO" id="GO:0005874">
    <property type="term" value="C:microtubule"/>
    <property type="evidence" value="ECO:0007669"/>
    <property type="project" value="UniProtKB-KW"/>
</dbReference>
<feature type="domain" description="Gamma tubulin complex component protein N-terminal" evidence="8">
    <location>
        <begin position="123"/>
        <end position="513"/>
    </location>
</feature>
<dbReference type="AlphaFoldDB" id="A0A8H7QWB8"/>
<dbReference type="GO" id="GO:0000278">
    <property type="term" value="P:mitotic cell cycle"/>
    <property type="evidence" value="ECO:0007669"/>
    <property type="project" value="TreeGrafter"/>
</dbReference>
<dbReference type="InterPro" id="IPR042241">
    <property type="entry name" value="GCP_C_sf"/>
</dbReference>
<evidence type="ECO:0000313" key="9">
    <source>
        <dbReference type="EMBL" id="KAG2200024.1"/>
    </source>
</evidence>
<evidence type="ECO:0000313" key="10">
    <source>
        <dbReference type="Proteomes" id="UP000650833"/>
    </source>
</evidence>
<protein>
    <recommendedName>
        <fullName evidence="5">Spindle pole body component</fullName>
    </recommendedName>
</protein>
<keyword evidence="4 5" id="KW-0206">Cytoskeleton</keyword>
<dbReference type="EMBL" id="JAEPRC010000329">
    <property type="protein sequence ID" value="KAG2200024.1"/>
    <property type="molecule type" value="Genomic_DNA"/>
</dbReference>
<dbReference type="InterPro" id="IPR007259">
    <property type="entry name" value="GCP"/>
</dbReference>
<dbReference type="GO" id="GO:0051011">
    <property type="term" value="F:microtubule minus-end binding"/>
    <property type="evidence" value="ECO:0007669"/>
    <property type="project" value="TreeGrafter"/>
</dbReference>
<dbReference type="GO" id="GO:0000930">
    <property type="term" value="C:gamma-tubulin complex"/>
    <property type="evidence" value="ECO:0007669"/>
    <property type="project" value="TreeGrafter"/>
</dbReference>
<feature type="compositionally biased region" description="Polar residues" evidence="6">
    <location>
        <begin position="22"/>
        <end position="36"/>
    </location>
</feature>
<gene>
    <name evidence="9" type="ORF">INT46_001113</name>
</gene>